<name>A0A143PJ03_LUTPR</name>
<dbReference type="SMART" id="SM00421">
    <property type="entry name" value="HTH_LUXR"/>
    <property type="match status" value="1"/>
</dbReference>
<dbReference type="Proteomes" id="UP000076079">
    <property type="component" value="Chromosome"/>
</dbReference>
<dbReference type="PANTHER" id="PTHR44688">
    <property type="entry name" value="DNA-BINDING TRANSCRIPTIONAL ACTIVATOR DEVR_DOSR"/>
    <property type="match status" value="1"/>
</dbReference>
<evidence type="ECO:0000313" key="5">
    <source>
        <dbReference type="EMBL" id="AMY08223.1"/>
    </source>
</evidence>
<dbReference type="KEGG" id="abac:LuPra_01416"/>
<evidence type="ECO:0000256" key="1">
    <source>
        <dbReference type="ARBA" id="ARBA00023015"/>
    </source>
</evidence>
<feature type="domain" description="HTH luxR-type" evidence="4">
    <location>
        <begin position="1"/>
        <end position="64"/>
    </location>
</feature>
<dbReference type="Gene3D" id="1.10.10.10">
    <property type="entry name" value="Winged helix-like DNA-binding domain superfamily/Winged helix DNA-binding domain"/>
    <property type="match status" value="1"/>
</dbReference>
<evidence type="ECO:0000313" key="6">
    <source>
        <dbReference type="Proteomes" id="UP000076079"/>
    </source>
</evidence>
<evidence type="ECO:0000259" key="4">
    <source>
        <dbReference type="PROSITE" id="PS50043"/>
    </source>
</evidence>
<dbReference type="STRING" id="1855912.LuPra_01416"/>
<keyword evidence="3" id="KW-0804">Transcription</keyword>
<dbReference type="PANTHER" id="PTHR44688:SF16">
    <property type="entry name" value="DNA-BINDING TRANSCRIPTIONAL ACTIVATOR DEVR_DOSR"/>
    <property type="match status" value="1"/>
</dbReference>
<sequence>MSVFTLTPRQFDIVTRVAKGYTDQQIADQLGISPRTVSNSLARIYDRIGTSGRVNLAVLHATGKLLLRPEV</sequence>
<dbReference type="OrthoDB" id="9804747at2"/>
<evidence type="ECO:0000256" key="3">
    <source>
        <dbReference type="ARBA" id="ARBA00023163"/>
    </source>
</evidence>
<keyword evidence="1" id="KW-0805">Transcription regulation</keyword>
<dbReference type="AlphaFoldDB" id="A0A143PJ03"/>
<dbReference type="InterPro" id="IPR036388">
    <property type="entry name" value="WH-like_DNA-bd_sf"/>
</dbReference>
<keyword evidence="2" id="KW-0238">DNA-binding</keyword>
<proteinExistence type="predicted"/>
<dbReference type="RefSeq" id="WP_157898840.1">
    <property type="nucleotide sequence ID" value="NZ_CP015136.1"/>
</dbReference>
<keyword evidence="6" id="KW-1185">Reference proteome</keyword>
<dbReference type="EMBL" id="CP015136">
    <property type="protein sequence ID" value="AMY08223.1"/>
    <property type="molecule type" value="Genomic_DNA"/>
</dbReference>
<dbReference type="CDD" id="cd06170">
    <property type="entry name" value="LuxR_C_like"/>
    <property type="match status" value="1"/>
</dbReference>
<organism evidence="5 6">
    <name type="scientific">Luteitalea pratensis</name>
    <dbReference type="NCBI Taxonomy" id="1855912"/>
    <lineage>
        <taxon>Bacteria</taxon>
        <taxon>Pseudomonadati</taxon>
        <taxon>Acidobacteriota</taxon>
        <taxon>Vicinamibacteria</taxon>
        <taxon>Vicinamibacterales</taxon>
        <taxon>Vicinamibacteraceae</taxon>
        <taxon>Luteitalea</taxon>
    </lineage>
</organism>
<accession>A0A143PJ03</accession>
<dbReference type="Pfam" id="PF00196">
    <property type="entry name" value="GerE"/>
    <property type="match status" value="1"/>
</dbReference>
<dbReference type="PRINTS" id="PR00038">
    <property type="entry name" value="HTHLUXR"/>
</dbReference>
<gene>
    <name evidence="5" type="primary">comA</name>
    <name evidence="5" type="ORF">LuPra_01416</name>
</gene>
<protein>
    <submittedName>
        <fullName evidence="5">Competence protein A</fullName>
    </submittedName>
</protein>
<dbReference type="GO" id="GO:0006355">
    <property type="term" value="P:regulation of DNA-templated transcription"/>
    <property type="evidence" value="ECO:0007669"/>
    <property type="project" value="InterPro"/>
</dbReference>
<reference evidence="6" key="2">
    <citation type="submission" date="2016-04" db="EMBL/GenBank/DDBJ databases">
        <title>First Complete Genome Sequence of a Subdivision 6 Acidobacterium.</title>
        <authorList>
            <person name="Huang S."/>
            <person name="Vieira S."/>
            <person name="Bunk B."/>
            <person name="Riedel T."/>
            <person name="Sproeer C."/>
            <person name="Overmann J."/>
        </authorList>
    </citation>
    <scope>NUCLEOTIDE SEQUENCE [LARGE SCALE GENOMIC DNA]</scope>
    <source>
        <strain evidence="6">DSM 100886 HEG_-6_39</strain>
    </source>
</reference>
<dbReference type="SUPFAM" id="SSF46894">
    <property type="entry name" value="C-terminal effector domain of the bipartite response regulators"/>
    <property type="match status" value="1"/>
</dbReference>
<dbReference type="InterPro" id="IPR016032">
    <property type="entry name" value="Sig_transdc_resp-reg_C-effctor"/>
</dbReference>
<dbReference type="PROSITE" id="PS50043">
    <property type="entry name" value="HTH_LUXR_2"/>
    <property type="match status" value="1"/>
</dbReference>
<reference evidence="5 6" key="1">
    <citation type="journal article" date="2016" name="Genome Announc.">
        <title>First Complete Genome Sequence of a Subdivision 6 Acidobacterium Strain.</title>
        <authorList>
            <person name="Huang S."/>
            <person name="Vieira S."/>
            <person name="Bunk B."/>
            <person name="Riedel T."/>
            <person name="Sproer C."/>
            <person name="Overmann J."/>
        </authorList>
    </citation>
    <scope>NUCLEOTIDE SEQUENCE [LARGE SCALE GENOMIC DNA]</scope>
    <source>
        <strain evidence="6">DSM 100886 HEG_-6_39</strain>
    </source>
</reference>
<evidence type="ECO:0000256" key="2">
    <source>
        <dbReference type="ARBA" id="ARBA00023125"/>
    </source>
</evidence>
<dbReference type="GO" id="GO:0003677">
    <property type="term" value="F:DNA binding"/>
    <property type="evidence" value="ECO:0007669"/>
    <property type="project" value="UniProtKB-KW"/>
</dbReference>
<dbReference type="InterPro" id="IPR000792">
    <property type="entry name" value="Tscrpt_reg_LuxR_C"/>
</dbReference>